<evidence type="ECO:0000313" key="6">
    <source>
        <dbReference type="Proteomes" id="UP000774617"/>
    </source>
</evidence>
<feature type="domain" description="FAD-binding" evidence="4">
    <location>
        <begin position="307"/>
        <end position="375"/>
    </location>
</feature>
<gene>
    <name evidence="5" type="ORF">B0J12DRAFT_726453</name>
</gene>
<evidence type="ECO:0000256" key="1">
    <source>
        <dbReference type="ARBA" id="ARBA00022630"/>
    </source>
</evidence>
<evidence type="ECO:0000256" key="3">
    <source>
        <dbReference type="ARBA" id="ARBA00023002"/>
    </source>
</evidence>
<name>A0ABQ8GJA5_9PEZI</name>
<proteinExistence type="predicted"/>
<dbReference type="PANTHER" id="PTHR46720">
    <property type="entry name" value="HYDROXYLASE, PUTATIVE (AFU_ORTHOLOGUE AFUA_3G01460)-RELATED"/>
    <property type="match status" value="1"/>
</dbReference>
<protein>
    <submittedName>
        <fullName evidence="5">Mannitol 1-phosphate dehydrogenase</fullName>
    </submittedName>
</protein>
<dbReference type="InterPro" id="IPR051104">
    <property type="entry name" value="FAD_monoxygenase"/>
</dbReference>
<dbReference type="PANTHER" id="PTHR46720:SF3">
    <property type="entry name" value="FAD-BINDING DOMAIN-CONTAINING PROTEIN-RELATED"/>
    <property type="match status" value="1"/>
</dbReference>
<evidence type="ECO:0000313" key="5">
    <source>
        <dbReference type="EMBL" id="KAH7057364.1"/>
    </source>
</evidence>
<dbReference type="PRINTS" id="PR00420">
    <property type="entry name" value="RNGMNOXGNASE"/>
</dbReference>
<keyword evidence="3" id="KW-0560">Oxidoreductase</keyword>
<dbReference type="EMBL" id="JAGTJR010000007">
    <property type="protein sequence ID" value="KAH7057364.1"/>
    <property type="molecule type" value="Genomic_DNA"/>
</dbReference>
<evidence type="ECO:0000256" key="2">
    <source>
        <dbReference type="ARBA" id="ARBA00022827"/>
    </source>
</evidence>
<reference evidence="5 6" key="1">
    <citation type="journal article" date="2021" name="Nat. Commun.">
        <title>Genetic determinants of endophytism in the Arabidopsis root mycobiome.</title>
        <authorList>
            <person name="Mesny F."/>
            <person name="Miyauchi S."/>
            <person name="Thiergart T."/>
            <person name="Pickel B."/>
            <person name="Atanasova L."/>
            <person name="Karlsson M."/>
            <person name="Huettel B."/>
            <person name="Barry K.W."/>
            <person name="Haridas S."/>
            <person name="Chen C."/>
            <person name="Bauer D."/>
            <person name="Andreopoulos W."/>
            <person name="Pangilinan J."/>
            <person name="LaButti K."/>
            <person name="Riley R."/>
            <person name="Lipzen A."/>
            <person name="Clum A."/>
            <person name="Drula E."/>
            <person name="Henrissat B."/>
            <person name="Kohler A."/>
            <person name="Grigoriev I.V."/>
            <person name="Martin F.M."/>
            <person name="Hacquard S."/>
        </authorList>
    </citation>
    <scope>NUCLEOTIDE SEQUENCE [LARGE SCALE GENOMIC DNA]</scope>
    <source>
        <strain evidence="5 6">MPI-SDFR-AT-0080</strain>
    </source>
</reference>
<accession>A0ABQ8GJA5</accession>
<evidence type="ECO:0000259" key="4">
    <source>
        <dbReference type="Pfam" id="PF01494"/>
    </source>
</evidence>
<organism evidence="5 6">
    <name type="scientific">Macrophomina phaseolina</name>
    <dbReference type="NCBI Taxonomy" id="35725"/>
    <lineage>
        <taxon>Eukaryota</taxon>
        <taxon>Fungi</taxon>
        <taxon>Dikarya</taxon>
        <taxon>Ascomycota</taxon>
        <taxon>Pezizomycotina</taxon>
        <taxon>Dothideomycetes</taxon>
        <taxon>Dothideomycetes incertae sedis</taxon>
        <taxon>Botryosphaeriales</taxon>
        <taxon>Botryosphaeriaceae</taxon>
        <taxon>Macrophomina</taxon>
    </lineage>
</organism>
<dbReference type="SUPFAM" id="SSF54373">
    <property type="entry name" value="FAD-linked reductases, C-terminal domain"/>
    <property type="match status" value="1"/>
</dbReference>
<comment type="caution">
    <text evidence="5">The sequence shown here is derived from an EMBL/GenBank/DDBJ whole genome shotgun (WGS) entry which is preliminary data.</text>
</comment>
<dbReference type="Pfam" id="PF01494">
    <property type="entry name" value="FAD_binding_3"/>
    <property type="match status" value="1"/>
</dbReference>
<keyword evidence="2" id="KW-0274">FAD</keyword>
<dbReference type="InterPro" id="IPR002938">
    <property type="entry name" value="FAD-bd"/>
</dbReference>
<dbReference type="Proteomes" id="UP000774617">
    <property type="component" value="Unassembled WGS sequence"/>
</dbReference>
<dbReference type="SUPFAM" id="SSF51905">
    <property type="entry name" value="FAD/NAD(P)-binding domain"/>
    <property type="match status" value="1"/>
</dbReference>
<dbReference type="InterPro" id="IPR036188">
    <property type="entry name" value="FAD/NAD-bd_sf"/>
</dbReference>
<sequence length="433" mass="47016">MSSNAKAGEFQVAIIGGGLGGLALAIGLRRNHVRAHVYEAAAQFSEVGAGVVFGANAIRALGLIDPALLAAYRKHATQNPPGAWLTYRHGMALRKGAPERGLQGGGEAGQVFWQQYDHAESGYVHRARLLDEMVELVPAGTASFNKKLARVEEAPDGGLVLFFADGTTAAADAVVGCDGIRSSTRAFVCGHAVQPAYSGQYAYRHLFPRDVAIAALGRDRALGMTLECGYGGYIIHYPVEGGSLVNMTAVRSDGGSGWSGDTWLEPTSCEAMLEDWRGWDPRLLELMARIDRPERRALFDLRHGAGYARGRVCLLGDSAHATTPHNGAGAAMAMEDAYVLSGLLAEVSCLEDLDAAFKAYDAVRRPRTQRLIENSRLTGCTKSFMCTGVWDVPEKIREQLDLRYRWIWEVNLEEQLEDAKTLMRNQARAHPSL</sequence>
<dbReference type="Gene3D" id="3.50.50.60">
    <property type="entry name" value="FAD/NAD(P)-binding domain"/>
    <property type="match status" value="1"/>
</dbReference>
<keyword evidence="6" id="KW-1185">Reference proteome</keyword>
<keyword evidence="1" id="KW-0285">Flavoprotein</keyword>